<dbReference type="EMBL" id="MFHT01000017">
    <property type="protein sequence ID" value="OGF77484.1"/>
    <property type="molecule type" value="Genomic_DNA"/>
</dbReference>
<comment type="caution">
    <text evidence="5">The sequence shown here is derived from an EMBL/GenBank/DDBJ whole genome shotgun (WGS) entry which is preliminary data.</text>
</comment>
<keyword evidence="2" id="KW-0547">Nucleotide-binding</keyword>
<organism evidence="5 6">
    <name type="scientific">Candidatus Giovannonibacteria bacterium RIFCSPHIGHO2_12_FULL_43_15</name>
    <dbReference type="NCBI Taxonomy" id="1798341"/>
    <lineage>
        <taxon>Bacteria</taxon>
        <taxon>Candidatus Giovannoniibacteriota</taxon>
    </lineage>
</organism>
<dbReference type="Pfam" id="PF00005">
    <property type="entry name" value="ABC_tran"/>
    <property type="match status" value="1"/>
</dbReference>
<dbReference type="GO" id="GO:0016887">
    <property type="term" value="F:ATP hydrolysis activity"/>
    <property type="evidence" value="ECO:0007669"/>
    <property type="project" value="InterPro"/>
</dbReference>
<dbReference type="PANTHER" id="PTHR42711:SF15">
    <property type="entry name" value="ABC-TYPE MULTIDRUG TRANSPORT SYSTEM, ATPASE COMPONENT"/>
    <property type="match status" value="1"/>
</dbReference>
<evidence type="ECO:0000256" key="2">
    <source>
        <dbReference type="ARBA" id="ARBA00022741"/>
    </source>
</evidence>
<proteinExistence type="predicted"/>
<evidence type="ECO:0000256" key="1">
    <source>
        <dbReference type="ARBA" id="ARBA00022448"/>
    </source>
</evidence>
<evidence type="ECO:0000256" key="3">
    <source>
        <dbReference type="ARBA" id="ARBA00022840"/>
    </source>
</evidence>
<keyword evidence="3" id="KW-0067">ATP-binding</keyword>
<dbReference type="PROSITE" id="PS50893">
    <property type="entry name" value="ABC_TRANSPORTER_2"/>
    <property type="match status" value="1"/>
</dbReference>
<dbReference type="SUPFAM" id="SSF52540">
    <property type="entry name" value="P-loop containing nucleoside triphosphate hydrolases"/>
    <property type="match status" value="1"/>
</dbReference>
<dbReference type="GO" id="GO:0005524">
    <property type="term" value="F:ATP binding"/>
    <property type="evidence" value="ECO:0007669"/>
    <property type="project" value="UniProtKB-KW"/>
</dbReference>
<evidence type="ECO:0000259" key="4">
    <source>
        <dbReference type="PROSITE" id="PS50893"/>
    </source>
</evidence>
<dbReference type="Gene3D" id="3.40.50.300">
    <property type="entry name" value="P-loop containing nucleotide triphosphate hydrolases"/>
    <property type="match status" value="1"/>
</dbReference>
<accession>A0A1F5WPE8</accession>
<reference evidence="5 6" key="1">
    <citation type="journal article" date="2016" name="Nat. Commun.">
        <title>Thousands of microbial genomes shed light on interconnected biogeochemical processes in an aquifer system.</title>
        <authorList>
            <person name="Anantharaman K."/>
            <person name="Brown C.T."/>
            <person name="Hug L.A."/>
            <person name="Sharon I."/>
            <person name="Castelle C.J."/>
            <person name="Probst A.J."/>
            <person name="Thomas B.C."/>
            <person name="Singh A."/>
            <person name="Wilkins M.J."/>
            <person name="Karaoz U."/>
            <person name="Brodie E.L."/>
            <person name="Williams K.H."/>
            <person name="Hubbard S.S."/>
            <person name="Banfield J.F."/>
        </authorList>
    </citation>
    <scope>NUCLEOTIDE SEQUENCE [LARGE SCALE GENOMIC DNA]</scope>
</reference>
<gene>
    <name evidence="5" type="ORF">A3F23_00710</name>
</gene>
<evidence type="ECO:0000313" key="5">
    <source>
        <dbReference type="EMBL" id="OGF77484.1"/>
    </source>
</evidence>
<sequence>MAPALEVKNLVKKYPASGGVGGDKIAVDGISFEIKKGEFFGFLGPNGAGKTSTISCITGTASVTSGEISVFGFDVVRDYREARKKIGISPQEYNVDIFAKPKDILYFVAGYFGLPKKERLKRIDAVTKELGLEKYMDTPFRALSGGYKRRVMIARAMVHDPELLILDEPTAGVDVELRHDMWRILTDLNKKGKTILLTTHYLEEAEKLCDRIAIIFGGKIVSLESKAELIKDGQSIEDHYLAQVGGQRGSVLT</sequence>
<protein>
    <recommendedName>
        <fullName evidence="4">ABC transporter domain-containing protein</fullName>
    </recommendedName>
</protein>
<dbReference type="AlphaFoldDB" id="A0A1F5WPE8"/>
<dbReference type="Proteomes" id="UP000177723">
    <property type="component" value="Unassembled WGS sequence"/>
</dbReference>
<feature type="domain" description="ABC transporter" evidence="4">
    <location>
        <begin position="5"/>
        <end position="242"/>
    </location>
</feature>
<evidence type="ECO:0000313" key="6">
    <source>
        <dbReference type="Proteomes" id="UP000177723"/>
    </source>
</evidence>
<dbReference type="InterPro" id="IPR003439">
    <property type="entry name" value="ABC_transporter-like_ATP-bd"/>
</dbReference>
<dbReference type="InterPro" id="IPR003593">
    <property type="entry name" value="AAA+_ATPase"/>
</dbReference>
<name>A0A1F5WPE8_9BACT</name>
<dbReference type="InterPro" id="IPR027417">
    <property type="entry name" value="P-loop_NTPase"/>
</dbReference>
<keyword evidence="1" id="KW-0813">Transport</keyword>
<dbReference type="PANTHER" id="PTHR42711">
    <property type="entry name" value="ABC TRANSPORTER ATP-BINDING PROTEIN"/>
    <property type="match status" value="1"/>
</dbReference>
<dbReference type="SMART" id="SM00382">
    <property type="entry name" value="AAA"/>
    <property type="match status" value="1"/>
</dbReference>
<dbReference type="InterPro" id="IPR050763">
    <property type="entry name" value="ABC_transporter_ATP-binding"/>
</dbReference>